<protein>
    <submittedName>
        <fullName evidence="1">Uncharacterized protein</fullName>
    </submittedName>
</protein>
<sequence length="389" mass="42803">MSALRFLSLIVCTAAESGSLRATATLFHVKGDGRIFHRLSDNGACRGRDKEDNNAEHFQVLQTDSLQDCREQCLQKLPGCKGIGYSPGRCEVWVRPDGIFNTAPLAGSVCERFGWPVEKLSEQVSYAGSSNQCLGDGGDSGSSGTHWDYHTTRGGLEDCKAQCSAATVCLGIEFSPINRGGYGHCKVWKRLITSLRGKTDTRCLYFRDPRGFEVVTSASGSNGPCRGLSPNDNNAHHYNLATFYDSWKIRNCRSLCHQSLQTCKGIEFSKGRCELWTRPEGIYHAAENLTAFTCERWGWPVKELQGMVPAGTWGACRGDTSNDNSADYYQVHEATHSLDDCAARCAASPVCFGVEFAPEGGRCEVWNRPIRATEPVPGHECWAWVVQGF</sequence>
<gene>
    <name evidence="1" type="ORF">AK812_SmicGene8325</name>
</gene>
<keyword evidence="2" id="KW-1185">Reference proteome</keyword>
<organism evidence="1 2">
    <name type="scientific">Symbiodinium microadriaticum</name>
    <name type="common">Dinoflagellate</name>
    <name type="synonym">Zooxanthella microadriatica</name>
    <dbReference type="NCBI Taxonomy" id="2951"/>
    <lineage>
        <taxon>Eukaryota</taxon>
        <taxon>Sar</taxon>
        <taxon>Alveolata</taxon>
        <taxon>Dinophyceae</taxon>
        <taxon>Suessiales</taxon>
        <taxon>Symbiodiniaceae</taxon>
        <taxon>Symbiodinium</taxon>
    </lineage>
</organism>
<dbReference type="EMBL" id="LSRX01000122">
    <property type="protein sequence ID" value="OLQ08194.1"/>
    <property type="molecule type" value="Genomic_DNA"/>
</dbReference>
<evidence type="ECO:0000313" key="2">
    <source>
        <dbReference type="Proteomes" id="UP000186817"/>
    </source>
</evidence>
<reference evidence="1 2" key="1">
    <citation type="submission" date="2016-02" db="EMBL/GenBank/DDBJ databases">
        <title>Genome analysis of coral dinoflagellate symbionts highlights evolutionary adaptations to a symbiotic lifestyle.</title>
        <authorList>
            <person name="Aranda M."/>
            <person name="Li Y."/>
            <person name="Liew Y.J."/>
            <person name="Baumgarten S."/>
            <person name="Simakov O."/>
            <person name="Wilson M."/>
            <person name="Piel J."/>
            <person name="Ashoor H."/>
            <person name="Bougouffa S."/>
            <person name="Bajic V.B."/>
            <person name="Ryu T."/>
            <person name="Ravasi T."/>
            <person name="Bayer T."/>
            <person name="Micklem G."/>
            <person name="Kim H."/>
            <person name="Bhak J."/>
            <person name="Lajeunesse T.C."/>
            <person name="Voolstra C.R."/>
        </authorList>
    </citation>
    <scope>NUCLEOTIDE SEQUENCE [LARGE SCALE GENOMIC DNA]</scope>
    <source>
        <strain evidence="1 2">CCMP2467</strain>
    </source>
</reference>
<dbReference type="OrthoDB" id="406041at2759"/>
<comment type="caution">
    <text evidence="1">The sequence shown here is derived from an EMBL/GenBank/DDBJ whole genome shotgun (WGS) entry which is preliminary data.</text>
</comment>
<dbReference type="AlphaFoldDB" id="A0A1Q9EL74"/>
<name>A0A1Q9EL74_SYMMI</name>
<dbReference type="Proteomes" id="UP000186817">
    <property type="component" value="Unassembled WGS sequence"/>
</dbReference>
<evidence type="ECO:0000313" key="1">
    <source>
        <dbReference type="EMBL" id="OLQ08194.1"/>
    </source>
</evidence>
<proteinExistence type="predicted"/>
<accession>A0A1Q9EL74</accession>